<dbReference type="InterPro" id="IPR001444">
    <property type="entry name" value="Flag_bb_rod_N"/>
</dbReference>
<reference evidence="11 12" key="1">
    <citation type="submission" date="2019-02" db="EMBL/GenBank/DDBJ databases">
        <title>Deep-cultivation of Planctomycetes and their phenomic and genomic characterization uncovers novel biology.</title>
        <authorList>
            <person name="Wiegand S."/>
            <person name="Jogler M."/>
            <person name="Boedeker C."/>
            <person name="Pinto D."/>
            <person name="Vollmers J."/>
            <person name="Rivas-Marin E."/>
            <person name="Kohn T."/>
            <person name="Peeters S.H."/>
            <person name="Heuer A."/>
            <person name="Rast P."/>
            <person name="Oberbeckmann S."/>
            <person name="Bunk B."/>
            <person name="Jeske O."/>
            <person name="Meyerdierks A."/>
            <person name="Storesund J.E."/>
            <person name="Kallscheuer N."/>
            <person name="Luecker S."/>
            <person name="Lage O.M."/>
            <person name="Pohl T."/>
            <person name="Merkel B.J."/>
            <person name="Hornburger P."/>
            <person name="Mueller R.-W."/>
            <person name="Bruemmer F."/>
            <person name="Labrenz M."/>
            <person name="Spormann A.M."/>
            <person name="Op den Camp H."/>
            <person name="Overmann J."/>
            <person name="Amann R."/>
            <person name="Jetten M.S.M."/>
            <person name="Mascher T."/>
            <person name="Medema M.H."/>
            <person name="Devos D.P."/>
            <person name="Kaster A.-K."/>
            <person name="Ovreas L."/>
            <person name="Rohde M."/>
            <person name="Galperin M.Y."/>
            <person name="Jogler C."/>
        </authorList>
    </citation>
    <scope>NUCLEOTIDE SEQUENCE [LARGE SCALE GENOMIC DNA]</scope>
    <source>
        <strain evidence="11 12">KS4</strain>
    </source>
</reference>
<evidence type="ECO:0000256" key="4">
    <source>
        <dbReference type="ARBA" id="ARBA00016244"/>
    </source>
</evidence>
<feature type="domain" description="Flagellar hook-associated protein FlgK helical" evidence="10">
    <location>
        <begin position="95"/>
        <end position="317"/>
    </location>
</feature>
<dbReference type="PANTHER" id="PTHR30033">
    <property type="entry name" value="FLAGELLAR HOOK-ASSOCIATED PROTEIN 1"/>
    <property type="match status" value="1"/>
</dbReference>
<dbReference type="EMBL" id="CP036425">
    <property type="protein sequence ID" value="QDU32692.1"/>
    <property type="molecule type" value="Genomic_DNA"/>
</dbReference>
<dbReference type="Pfam" id="PF22638">
    <property type="entry name" value="FlgK_D1"/>
    <property type="match status" value="1"/>
</dbReference>
<keyword evidence="12" id="KW-1185">Reference proteome</keyword>
<evidence type="ECO:0000256" key="7">
    <source>
        <dbReference type="RuleBase" id="RU362065"/>
    </source>
</evidence>
<dbReference type="GO" id="GO:0044780">
    <property type="term" value="P:bacterial-type flagellum assembly"/>
    <property type="evidence" value="ECO:0007669"/>
    <property type="project" value="InterPro"/>
</dbReference>
<dbReference type="GO" id="GO:0009424">
    <property type="term" value="C:bacterial-type flagellum hook"/>
    <property type="evidence" value="ECO:0007669"/>
    <property type="project" value="UniProtKB-UniRule"/>
</dbReference>
<dbReference type="InterPro" id="IPR010810">
    <property type="entry name" value="Flagellin_hook_IN_motif"/>
</dbReference>
<gene>
    <name evidence="7 11" type="primary">flgK</name>
    <name evidence="11" type="ORF">KS4_07260</name>
</gene>
<dbReference type="RefSeq" id="WP_145074656.1">
    <property type="nucleotide sequence ID" value="NZ_CP036425.1"/>
</dbReference>
<dbReference type="InterPro" id="IPR010930">
    <property type="entry name" value="Flg_bb/hook_C_dom"/>
</dbReference>
<evidence type="ECO:0000313" key="12">
    <source>
        <dbReference type="Proteomes" id="UP000317369"/>
    </source>
</evidence>
<dbReference type="KEGG" id="pcor:KS4_07260"/>
<dbReference type="Pfam" id="PF00460">
    <property type="entry name" value="Flg_bb_rod"/>
    <property type="match status" value="1"/>
</dbReference>
<dbReference type="AlphaFoldDB" id="A0A517YR47"/>
<dbReference type="Proteomes" id="UP000317369">
    <property type="component" value="Chromosome"/>
</dbReference>
<name>A0A517YR47_9BACT</name>
<dbReference type="PRINTS" id="PR01005">
    <property type="entry name" value="FLGHOOKAP1"/>
</dbReference>
<keyword evidence="11" id="KW-0969">Cilium</keyword>
<keyword evidence="6 7" id="KW-0975">Bacterial flagellum</keyword>
<dbReference type="InterPro" id="IPR002371">
    <property type="entry name" value="FlgK"/>
</dbReference>
<dbReference type="Pfam" id="PF07196">
    <property type="entry name" value="Flagellin_IN"/>
    <property type="match status" value="1"/>
</dbReference>
<evidence type="ECO:0000259" key="8">
    <source>
        <dbReference type="Pfam" id="PF00460"/>
    </source>
</evidence>
<protein>
    <recommendedName>
        <fullName evidence="4 7">Flagellar hook-associated protein 1</fullName>
        <shortName evidence="7">HAP1</shortName>
    </recommendedName>
</protein>
<feature type="domain" description="Flagellar basal-body/hook protein C-terminal" evidence="9">
    <location>
        <begin position="526"/>
        <end position="566"/>
    </location>
</feature>
<proteinExistence type="inferred from homology"/>
<dbReference type="InterPro" id="IPR019776">
    <property type="entry name" value="Flagellar_basal_body_rod_CS"/>
</dbReference>
<evidence type="ECO:0000313" key="11">
    <source>
        <dbReference type="EMBL" id="QDU32692.1"/>
    </source>
</evidence>
<keyword evidence="11" id="KW-0966">Cell projection</keyword>
<dbReference type="OrthoDB" id="9802553at2"/>
<evidence type="ECO:0000256" key="5">
    <source>
        <dbReference type="ARBA" id="ARBA00022525"/>
    </source>
</evidence>
<accession>A0A517YR47</accession>
<dbReference type="InterPro" id="IPR053927">
    <property type="entry name" value="FlgK_helical"/>
</dbReference>
<dbReference type="GO" id="GO:0005576">
    <property type="term" value="C:extracellular region"/>
    <property type="evidence" value="ECO:0007669"/>
    <property type="project" value="UniProtKB-SubCell"/>
</dbReference>
<evidence type="ECO:0000256" key="2">
    <source>
        <dbReference type="ARBA" id="ARBA00004613"/>
    </source>
</evidence>
<dbReference type="Pfam" id="PF06429">
    <property type="entry name" value="Flg_bbr_C"/>
    <property type="match status" value="1"/>
</dbReference>
<sequence length="567" mass="60428">MGLNTALQIGRSGLLTAQTALELTGNNLANAATPGYHRNNVVLSAVASQRLGPNVYLGQGVQLDSIVRQTDEALEARIRGSISDGSYSQTRTDLLKQIESIEGEFTTVNVSSKLGKFFDSWSGLASKPQDDAKRTIVISESETLARHIQQIDSEIKDLRGQTDSAIKQSVVSVNDTLEQIGQLNQQIALSEQGTGNASSLRDQRDQLLAELSKYMDVSTVEMPSGSVDVYVGSIPIVMNGQPQRIEVAYDTINGVSTPVIKAGKDKDPLVMNGGQLGALIDYRTIDLEKTIDSLDSLAKQLIFEVNKQHSQSQGLSGFTDITGTYTVQDSSAALNSVAAGMEFTPEHGSFKIHVKDKSTGQMTTSVINIDLDGIGGDDTSLDSLVAQINSVAGISASISPSGQIKLNADGSNLEMSFSEDSSGVLAALGVNTFFDGYNATTIAVNDVIKSDSSKIASGRGHLAGDNTAALAIDALRDEPIDGFNGTSITDFWNKHVQDLAVNISQSNSQATADQTVKNSLEAQQQSISGVNVDEETINLMKYQQAYQASARYLSTVQQLMETLLSLA</sequence>
<comment type="subcellular location">
    <subcellularLocation>
        <location evidence="1 7">Bacterial flagellum</location>
    </subcellularLocation>
    <subcellularLocation>
        <location evidence="2 7">Secreted</location>
    </subcellularLocation>
</comment>
<evidence type="ECO:0000256" key="1">
    <source>
        <dbReference type="ARBA" id="ARBA00004365"/>
    </source>
</evidence>
<organism evidence="11 12">
    <name type="scientific">Poriferisphaera corsica</name>
    <dbReference type="NCBI Taxonomy" id="2528020"/>
    <lineage>
        <taxon>Bacteria</taxon>
        <taxon>Pseudomonadati</taxon>
        <taxon>Planctomycetota</taxon>
        <taxon>Phycisphaerae</taxon>
        <taxon>Phycisphaerales</taxon>
        <taxon>Phycisphaeraceae</taxon>
        <taxon>Poriferisphaera</taxon>
    </lineage>
</organism>
<dbReference type="PANTHER" id="PTHR30033:SF1">
    <property type="entry name" value="FLAGELLAR HOOK-ASSOCIATED PROTEIN 1"/>
    <property type="match status" value="1"/>
</dbReference>
<keyword evidence="11" id="KW-0282">Flagellum</keyword>
<keyword evidence="5 7" id="KW-0964">Secreted</keyword>
<dbReference type="NCBIfam" id="TIGR02492">
    <property type="entry name" value="flgK_ends"/>
    <property type="match status" value="1"/>
</dbReference>
<evidence type="ECO:0000259" key="9">
    <source>
        <dbReference type="Pfam" id="PF06429"/>
    </source>
</evidence>
<comment type="similarity">
    <text evidence="3 7">Belongs to the flagella basal body rod proteins family.</text>
</comment>
<evidence type="ECO:0000256" key="6">
    <source>
        <dbReference type="ARBA" id="ARBA00023143"/>
    </source>
</evidence>
<evidence type="ECO:0000259" key="10">
    <source>
        <dbReference type="Pfam" id="PF22638"/>
    </source>
</evidence>
<dbReference type="GO" id="GO:0005198">
    <property type="term" value="F:structural molecule activity"/>
    <property type="evidence" value="ECO:0007669"/>
    <property type="project" value="UniProtKB-UniRule"/>
</dbReference>
<feature type="domain" description="Flagellar basal body rod protein N-terminal" evidence="8">
    <location>
        <begin position="7"/>
        <end position="36"/>
    </location>
</feature>
<dbReference type="PROSITE" id="PS00588">
    <property type="entry name" value="FLAGELLA_BB_ROD"/>
    <property type="match status" value="1"/>
</dbReference>
<dbReference type="SUPFAM" id="SSF64518">
    <property type="entry name" value="Phase 1 flagellin"/>
    <property type="match status" value="1"/>
</dbReference>
<evidence type="ECO:0000256" key="3">
    <source>
        <dbReference type="ARBA" id="ARBA00009677"/>
    </source>
</evidence>